<gene>
    <name evidence="1" type="ORF">EJ377_00885</name>
</gene>
<sequence>MTEFSLNIYEVKEDFTSLMQYVQNPYSNTFAKVKKNLVRKETYQLSDPKDYQLHKTSLEIKPLPSGVYVAEYTVAGADTKDRDSRQNFYFLVSGNRIIYQSKQTEIRFRMK</sequence>
<evidence type="ECO:0000313" key="2">
    <source>
        <dbReference type="Proteomes" id="UP000276953"/>
    </source>
</evidence>
<dbReference type="AlphaFoldDB" id="A0A3S0NND7"/>
<name>A0A3S0NND7_9FLAO</name>
<dbReference type="EMBL" id="RYFC01000001">
    <property type="protein sequence ID" value="RTZ49285.1"/>
    <property type="molecule type" value="Genomic_DNA"/>
</dbReference>
<reference evidence="1 2" key="1">
    <citation type="submission" date="2018-12" db="EMBL/GenBank/DDBJ databases">
        <title>Draft Genome Sequence of Chryseobacterium arthrosphaerae strain ED882-96 Isolated from the Blood of a Patient with Liver Cirrhosis in Taiwan.</title>
        <authorList>
            <person name="Lin J.-N."/>
            <person name="Lai C.-H."/>
            <person name="Yang C.-H."/>
            <person name="Huang Y.-H."/>
        </authorList>
    </citation>
    <scope>NUCLEOTIDE SEQUENCE [LARGE SCALE GENOMIC DNA]</scope>
    <source>
        <strain evidence="1 2">ED882-96</strain>
    </source>
</reference>
<accession>A0A3S0NND7</accession>
<comment type="caution">
    <text evidence="1">The sequence shown here is derived from an EMBL/GenBank/DDBJ whole genome shotgun (WGS) entry which is preliminary data.</text>
</comment>
<evidence type="ECO:0000313" key="1">
    <source>
        <dbReference type="EMBL" id="RTZ49285.1"/>
    </source>
</evidence>
<organism evidence="1 2">
    <name type="scientific">Chryseobacterium arthrosphaerae</name>
    <dbReference type="NCBI Taxonomy" id="651561"/>
    <lineage>
        <taxon>Bacteria</taxon>
        <taxon>Pseudomonadati</taxon>
        <taxon>Bacteroidota</taxon>
        <taxon>Flavobacteriia</taxon>
        <taxon>Flavobacteriales</taxon>
        <taxon>Weeksellaceae</taxon>
        <taxon>Chryseobacterium group</taxon>
        <taxon>Chryseobacterium</taxon>
    </lineage>
</organism>
<protein>
    <submittedName>
        <fullName evidence="1">Uncharacterized protein</fullName>
    </submittedName>
</protein>
<dbReference type="Proteomes" id="UP000276953">
    <property type="component" value="Unassembled WGS sequence"/>
</dbReference>
<proteinExistence type="predicted"/>